<name>A0ABS5A6T9_9PSEU</name>
<dbReference type="Pfam" id="PF00486">
    <property type="entry name" value="Trans_reg_C"/>
    <property type="match status" value="1"/>
</dbReference>
<dbReference type="InterPro" id="IPR016032">
    <property type="entry name" value="Sig_transdc_resp-reg_C-effctor"/>
</dbReference>
<accession>A0ABS5A6T9</accession>
<dbReference type="PANTHER" id="PTHR35807">
    <property type="entry name" value="TRANSCRIPTIONAL REGULATOR REDD-RELATED"/>
    <property type="match status" value="1"/>
</dbReference>
<dbReference type="InterPro" id="IPR027417">
    <property type="entry name" value="P-loop_NTPase"/>
</dbReference>
<keyword evidence="2" id="KW-0805">Transcription regulation</keyword>
<dbReference type="InterPro" id="IPR003593">
    <property type="entry name" value="AAA+_ATPase"/>
</dbReference>
<dbReference type="Proteomes" id="UP001519363">
    <property type="component" value="Unassembled WGS sequence"/>
</dbReference>
<dbReference type="Pfam" id="PF03704">
    <property type="entry name" value="BTAD"/>
    <property type="match status" value="1"/>
</dbReference>
<dbReference type="SMART" id="SM01043">
    <property type="entry name" value="BTAD"/>
    <property type="match status" value="1"/>
</dbReference>
<keyword evidence="4" id="KW-0804">Transcription</keyword>
<dbReference type="Pfam" id="PF13401">
    <property type="entry name" value="AAA_22"/>
    <property type="match status" value="1"/>
</dbReference>
<organism evidence="7 8">
    <name type="scientific">Crossiella equi</name>
    <dbReference type="NCBI Taxonomy" id="130796"/>
    <lineage>
        <taxon>Bacteria</taxon>
        <taxon>Bacillati</taxon>
        <taxon>Actinomycetota</taxon>
        <taxon>Actinomycetes</taxon>
        <taxon>Pseudonocardiales</taxon>
        <taxon>Pseudonocardiaceae</taxon>
        <taxon>Crossiella</taxon>
    </lineage>
</organism>
<feature type="domain" description="OmpR/PhoB-type" evidence="6">
    <location>
        <begin position="1"/>
        <end position="96"/>
    </location>
</feature>
<protein>
    <submittedName>
        <fullName evidence="7">DNA-binding SARP family transcriptional activator</fullName>
    </submittedName>
</protein>
<dbReference type="InterPro" id="IPR049945">
    <property type="entry name" value="AAA_22"/>
</dbReference>
<dbReference type="PRINTS" id="PR00364">
    <property type="entry name" value="DISEASERSIST"/>
</dbReference>
<proteinExistence type="inferred from homology"/>
<comment type="similarity">
    <text evidence="1">Belongs to the AfsR/DnrI/RedD regulatory family.</text>
</comment>
<gene>
    <name evidence="7" type="ORF">JOF53_001180</name>
</gene>
<evidence type="ECO:0000259" key="6">
    <source>
        <dbReference type="PROSITE" id="PS51755"/>
    </source>
</evidence>
<evidence type="ECO:0000256" key="4">
    <source>
        <dbReference type="ARBA" id="ARBA00023163"/>
    </source>
</evidence>
<sequence length="994" mass="107741">MTQGLTFAVLGHVRALHNGVDLPLGPPQQRTTLAILLLARGRVVATDELCSALWGYQAPRAARGTIRTYVHRLRRILEVGGEDIVHSTSGGYALRVPEDAVDLGRFRHHVRAAEAAKATGDREGAAEHLHQALAQWHGQPLADLSSEFADSERGRLVQRRVAVLEELAALELDLGLSPDILPELTEAAAAEPLRERLHELLMLSLCRAGRQAEALNRYETLRRQLSEALGVDPGPALRELHGRILRGDPGLLAPPPPAAPPEPVAATPMLVPAQLPVDLRVFTGRTQLLGELLRTVRPGPEAPGVVVVHGMPGVGKTTFAVRVAHQLAPRFPDGQLYLDLRGFEDGDTAVDPADALWTFLDALGVPSGQLPNRLDTLTALYRSVLSDRRCLVMLDNARDTRQVLPLLPGNSRSLVMITSRGDLSGLVAGTGAHTVPLDLLTVGEAVHFLELRLGSARVAAEPEAVSAIVQACARLPLALAVVAARAALHPGFSLGALAQELAEARGGLDAFTGSDSGSDVRSILSWSYRALTPEAARLFRLLSLYPGQVIETRTAASIAGIAPSRANALLRELTAAHLVQERQPGQHTWHELLRAYAGERLAEEDTAEEIRAARIRTLWAHVHSAARALLRMAPYPDHPARAEPAPDISPREFGGYQEALQWFASHHSVLVTMIERAAAHGLEDAACRLSWSLRYYLDWAGHWRDLEHVNTVALAAADRIGDRVLRAYALRGLARVDCHQGRFTQAQGRLAEALDCYDEAGEVTARAFTLRQRLGVYQLESKFEQALTTAQEALDLFRQTGCESGQGGALVGVAASLTRLGRHAEAIPPALDALALLEAQGELYSQGSVLEVLSHAYYSLGRYDEAGDYRQRALDHIRDMGHMDDLVTSLLHRMTTSSLIYIAEARHAGGRFEEANAALREGLTSLSAELTETYRAVSRYDEAKATLRETLAAVAGFLGEPEDAEWYTRASAMLHKTIAVAEELGLGAYILDTG</sequence>
<dbReference type="InterPro" id="IPR011990">
    <property type="entry name" value="TPR-like_helical_dom_sf"/>
</dbReference>
<dbReference type="SMART" id="SM00382">
    <property type="entry name" value="AAA"/>
    <property type="match status" value="1"/>
</dbReference>
<keyword evidence="3 5" id="KW-0238">DNA-binding</keyword>
<comment type="caution">
    <text evidence="7">The sequence shown here is derived from an EMBL/GenBank/DDBJ whole genome shotgun (WGS) entry which is preliminary data.</text>
</comment>
<evidence type="ECO:0000256" key="1">
    <source>
        <dbReference type="ARBA" id="ARBA00005820"/>
    </source>
</evidence>
<dbReference type="SMART" id="SM00862">
    <property type="entry name" value="Trans_reg_C"/>
    <property type="match status" value="1"/>
</dbReference>
<keyword evidence="8" id="KW-1185">Reference proteome</keyword>
<dbReference type="CDD" id="cd15831">
    <property type="entry name" value="BTAD"/>
    <property type="match status" value="1"/>
</dbReference>
<dbReference type="InterPro" id="IPR036388">
    <property type="entry name" value="WH-like_DNA-bd_sf"/>
</dbReference>
<dbReference type="PANTHER" id="PTHR35807:SF1">
    <property type="entry name" value="TRANSCRIPTIONAL REGULATOR REDD"/>
    <property type="match status" value="1"/>
</dbReference>
<evidence type="ECO:0000313" key="7">
    <source>
        <dbReference type="EMBL" id="MBP2472308.1"/>
    </source>
</evidence>
<dbReference type="SUPFAM" id="SSF46894">
    <property type="entry name" value="C-terminal effector domain of the bipartite response regulators"/>
    <property type="match status" value="1"/>
</dbReference>
<feature type="DNA-binding region" description="OmpR/PhoB-type" evidence="5">
    <location>
        <begin position="1"/>
        <end position="96"/>
    </location>
</feature>
<dbReference type="PROSITE" id="PS51755">
    <property type="entry name" value="OMPR_PHOB"/>
    <property type="match status" value="1"/>
</dbReference>
<dbReference type="SUPFAM" id="SSF52540">
    <property type="entry name" value="P-loop containing nucleoside triphosphate hydrolases"/>
    <property type="match status" value="1"/>
</dbReference>
<dbReference type="InterPro" id="IPR051677">
    <property type="entry name" value="AfsR-DnrI-RedD_regulator"/>
</dbReference>
<evidence type="ECO:0000313" key="8">
    <source>
        <dbReference type="Proteomes" id="UP001519363"/>
    </source>
</evidence>
<dbReference type="InterPro" id="IPR001867">
    <property type="entry name" value="OmpR/PhoB-type_DNA-bd"/>
</dbReference>
<dbReference type="Gene3D" id="1.25.40.10">
    <property type="entry name" value="Tetratricopeptide repeat domain"/>
    <property type="match status" value="2"/>
</dbReference>
<reference evidence="7 8" key="1">
    <citation type="submission" date="2021-03" db="EMBL/GenBank/DDBJ databases">
        <title>Sequencing the genomes of 1000 actinobacteria strains.</title>
        <authorList>
            <person name="Klenk H.-P."/>
        </authorList>
    </citation>
    <scope>NUCLEOTIDE SEQUENCE [LARGE SCALE GENOMIC DNA]</scope>
    <source>
        <strain evidence="7 8">DSM 44580</strain>
    </source>
</reference>
<dbReference type="SUPFAM" id="SSF48452">
    <property type="entry name" value="TPR-like"/>
    <property type="match status" value="2"/>
</dbReference>
<evidence type="ECO:0000256" key="3">
    <source>
        <dbReference type="ARBA" id="ARBA00023125"/>
    </source>
</evidence>
<dbReference type="GO" id="GO:0003677">
    <property type="term" value="F:DNA binding"/>
    <property type="evidence" value="ECO:0007669"/>
    <property type="project" value="UniProtKB-KW"/>
</dbReference>
<dbReference type="Gene3D" id="1.10.10.10">
    <property type="entry name" value="Winged helix-like DNA-binding domain superfamily/Winged helix DNA-binding domain"/>
    <property type="match status" value="1"/>
</dbReference>
<dbReference type="InterPro" id="IPR005158">
    <property type="entry name" value="BTAD"/>
</dbReference>
<dbReference type="Gene3D" id="3.40.50.300">
    <property type="entry name" value="P-loop containing nucleotide triphosphate hydrolases"/>
    <property type="match status" value="1"/>
</dbReference>
<dbReference type="RefSeq" id="WP_158103312.1">
    <property type="nucleotide sequence ID" value="NZ_JAGIOO010000001.1"/>
</dbReference>
<evidence type="ECO:0000256" key="5">
    <source>
        <dbReference type="PROSITE-ProRule" id="PRU01091"/>
    </source>
</evidence>
<evidence type="ECO:0000256" key="2">
    <source>
        <dbReference type="ARBA" id="ARBA00023015"/>
    </source>
</evidence>
<dbReference type="EMBL" id="JAGIOO010000001">
    <property type="protein sequence ID" value="MBP2472308.1"/>
    <property type="molecule type" value="Genomic_DNA"/>
</dbReference>